<dbReference type="Pfam" id="PF00656">
    <property type="entry name" value="Peptidase_C14"/>
    <property type="match status" value="1"/>
</dbReference>
<dbReference type="AlphaFoldDB" id="A0A2H3BBG6"/>
<dbReference type="EMBL" id="KZ293433">
    <property type="protein sequence ID" value="PBK68195.1"/>
    <property type="molecule type" value="Genomic_DNA"/>
</dbReference>
<dbReference type="GO" id="GO:0004197">
    <property type="term" value="F:cysteine-type endopeptidase activity"/>
    <property type="evidence" value="ECO:0007669"/>
    <property type="project" value="InterPro"/>
</dbReference>
<sequence>WAVIIGIDAYPFSPLRGCVSDARTMTRYLINDLNVPGSQIDLLLASRDVPGCQDFPDVNSVKFPSRKNIVQILLNLRANPLIKPGDNIIVYFSGHGSSYSCEEYFPRETCGHIGAIEAICPVDRNERDKDGRIISDISDRELNAILTLVRRKGANITVIADCCHAASLTRG</sequence>
<feature type="non-terminal residue" evidence="3">
    <location>
        <position position="1"/>
    </location>
</feature>
<dbReference type="PANTHER" id="PTHR48104">
    <property type="entry name" value="METACASPASE-4"/>
    <property type="match status" value="1"/>
</dbReference>
<evidence type="ECO:0000256" key="1">
    <source>
        <dbReference type="ARBA" id="ARBA00009005"/>
    </source>
</evidence>
<comment type="similarity">
    <text evidence="1">Belongs to the peptidase C14B family.</text>
</comment>
<reference evidence="4" key="1">
    <citation type="journal article" date="2017" name="Nat. Ecol. Evol.">
        <title>Genome expansion and lineage-specific genetic innovations in the forest pathogenic fungi Armillaria.</title>
        <authorList>
            <person name="Sipos G."/>
            <person name="Prasanna A.N."/>
            <person name="Walter M.C."/>
            <person name="O'Connor E."/>
            <person name="Balint B."/>
            <person name="Krizsan K."/>
            <person name="Kiss B."/>
            <person name="Hess J."/>
            <person name="Varga T."/>
            <person name="Slot J."/>
            <person name="Riley R."/>
            <person name="Boka B."/>
            <person name="Rigling D."/>
            <person name="Barry K."/>
            <person name="Lee J."/>
            <person name="Mihaltcheva S."/>
            <person name="LaButti K."/>
            <person name="Lipzen A."/>
            <person name="Waldron R."/>
            <person name="Moloney N.M."/>
            <person name="Sperisen C."/>
            <person name="Kredics L."/>
            <person name="Vagvoelgyi C."/>
            <person name="Patrignani A."/>
            <person name="Fitzpatrick D."/>
            <person name="Nagy I."/>
            <person name="Doyle S."/>
            <person name="Anderson J.B."/>
            <person name="Grigoriev I.V."/>
            <person name="Gueldener U."/>
            <person name="Muensterkoetter M."/>
            <person name="Nagy L.G."/>
        </authorList>
    </citation>
    <scope>NUCLEOTIDE SEQUENCE [LARGE SCALE GENOMIC DNA]</scope>
    <source>
        <strain evidence="4">28-4</strain>
    </source>
</reference>
<dbReference type="InterPro" id="IPR050452">
    <property type="entry name" value="Metacaspase"/>
</dbReference>
<feature type="domain" description="Peptidase C14 caspase" evidence="2">
    <location>
        <begin position="1"/>
        <end position="165"/>
    </location>
</feature>
<name>A0A2H3BBG6_9AGAR</name>
<feature type="non-terminal residue" evidence="3">
    <location>
        <position position="171"/>
    </location>
</feature>
<organism evidence="3 4">
    <name type="scientific">Armillaria solidipes</name>
    <dbReference type="NCBI Taxonomy" id="1076256"/>
    <lineage>
        <taxon>Eukaryota</taxon>
        <taxon>Fungi</taxon>
        <taxon>Dikarya</taxon>
        <taxon>Basidiomycota</taxon>
        <taxon>Agaricomycotina</taxon>
        <taxon>Agaricomycetes</taxon>
        <taxon>Agaricomycetidae</taxon>
        <taxon>Agaricales</taxon>
        <taxon>Marasmiineae</taxon>
        <taxon>Physalacriaceae</taxon>
        <taxon>Armillaria</taxon>
    </lineage>
</organism>
<evidence type="ECO:0000313" key="4">
    <source>
        <dbReference type="Proteomes" id="UP000218334"/>
    </source>
</evidence>
<proteinExistence type="inferred from homology"/>
<dbReference type="Gene3D" id="3.40.50.1460">
    <property type="match status" value="1"/>
</dbReference>
<protein>
    <recommendedName>
        <fullName evidence="2">Peptidase C14 caspase domain-containing protein</fullName>
    </recommendedName>
</protein>
<dbReference type="GO" id="GO:0006508">
    <property type="term" value="P:proteolysis"/>
    <property type="evidence" value="ECO:0007669"/>
    <property type="project" value="InterPro"/>
</dbReference>
<dbReference type="STRING" id="1076256.A0A2H3BBG6"/>
<evidence type="ECO:0000313" key="3">
    <source>
        <dbReference type="EMBL" id="PBK68195.1"/>
    </source>
</evidence>
<gene>
    <name evidence="3" type="ORF">ARMSODRAFT_839889</name>
</gene>
<dbReference type="Proteomes" id="UP000218334">
    <property type="component" value="Unassembled WGS sequence"/>
</dbReference>
<keyword evidence="4" id="KW-1185">Reference proteome</keyword>
<dbReference type="GO" id="GO:0005737">
    <property type="term" value="C:cytoplasm"/>
    <property type="evidence" value="ECO:0007669"/>
    <property type="project" value="TreeGrafter"/>
</dbReference>
<accession>A0A2H3BBG6</accession>
<dbReference type="InterPro" id="IPR011600">
    <property type="entry name" value="Pept_C14_caspase"/>
</dbReference>
<dbReference type="PANTHER" id="PTHR48104:SF30">
    <property type="entry name" value="METACASPASE-1"/>
    <property type="match status" value="1"/>
</dbReference>
<evidence type="ECO:0000259" key="2">
    <source>
        <dbReference type="Pfam" id="PF00656"/>
    </source>
</evidence>